<keyword evidence="2" id="KW-1185">Reference proteome</keyword>
<dbReference type="Proteomes" id="UP000663193">
    <property type="component" value="Chromosome 7"/>
</dbReference>
<evidence type="ECO:0000313" key="1">
    <source>
        <dbReference type="EMBL" id="QRC97481.1"/>
    </source>
</evidence>
<dbReference type="VEuPathDB" id="FungiDB:JI435_087380"/>
<accession>A0A7U2F2D3</accession>
<evidence type="ECO:0000313" key="2">
    <source>
        <dbReference type="Proteomes" id="UP000663193"/>
    </source>
</evidence>
<dbReference type="AlphaFoldDB" id="A0A7U2F2D3"/>
<gene>
    <name evidence="1" type="ORF">JI435_087380</name>
</gene>
<organism evidence="1 2">
    <name type="scientific">Phaeosphaeria nodorum (strain SN15 / ATCC MYA-4574 / FGSC 10173)</name>
    <name type="common">Glume blotch fungus</name>
    <name type="synonym">Parastagonospora nodorum</name>
    <dbReference type="NCBI Taxonomy" id="321614"/>
    <lineage>
        <taxon>Eukaryota</taxon>
        <taxon>Fungi</taxon>
        <taxon>Dikarya</taxon>
        <taxon>Ascomycota</taxon>
        <taxon>Pezizomycotina</taxon>
        <taxon>Dothideomycetes</taxon>
        <taxon>Pleosporomycetidae</taxon>
        <taxon>Pleosporales</taxon>
        <taxon>Pleosporineae</taxon>
        <taxon>Phaeosphaeriaceae</taxon>
        <taxon>Parastagonospora</taxon>
    </lineage>
</organism>
<reference evidence="2" key="1">
    <citation type="journal article" date="2021" name="BMC Genomics">
        <title>Chromosome-level genome assembly and manually-curated proteome of model necrotroph Parastagonospora nodorum Sn15 reveals a genome-wide trove of candidate effector homologs, and redundancy of virulence-related functions within an accessory chromosome.</title>
        <authorList>
            <person name="Bertazzoni S."/>
            <person name="Jones D.A.B."/>
            <person name="Phan H.T."/>
            <person name="Tan K.-C."/>
            <person name="Hane J.K."/>
        </authorList>
    </citation>
    <scope>NUCLEOTIDE SEQUENCE [LARGE SCALE GENOMIC DNA]</scope>
    <source>
        <strain evidence="2">SN15 / ATCC MYA-4574 / FGSC 10173)</strain>
    </source>
</reference>
<protein>
    <submittedName>
        <fullName evidence="1">Uncharacterized protein</fullName>
    </submittedName>
</protein>
<proteinExistence type="predicted"/>
<dbReference type="EMBL" id="CP069029">
    <property type="protein sequence ID" value="QRC97481.1"/>
    <property type="molecule type" value="Genomic_DNA"/>
</dbReference>
<sequence>MTSIPSSRHKYQLLSFLTSCSLLPMHLVPINFTQSSLRSWGLLVRFQKNFVWFHEPPES</sequence>
<name>A0A7U2F2D3_PHANO</name>